<feature type="signal peptide" evidence="1">
    <location>
        <begin position="1"/>
        <end position="26"/>
    </location>
</feature>
<proteinExistence type="predicted"/>
<protein>
    <recommendedName>
        <fullName evidence="4">YcnI-like domain-containing protein</fullName>
    </recommendedName>
</protein>
<keyword evidence="1" id="KW-0732">Signal</keyword>
<keyword evidence="3" id="KW-1185">Reference proteome</keyword>
<sequence>MKNIAKLGLAATFVVSSMAAALPALAATHHRAMAAPKGMQMAQVKVVSPQQGDKIPGSGYTVEIKITIPAAYAKKIPVTSAFVPPTSPYFKAGASHFFPGLVVTDTGTVAKAGGASKNLAGLFQIIGVQWNLAGSEVVNADWYVVKPLFSNVAMPCIRAYVVSGMAPSSVAANPTNMNIGTAFHGMTLVSNVAKTDVYTNSSMANMSGM</sequence>
<evidence type="ECO:0000256" key="1">
    <source>
        <dbReference type="SAM" id="SignalP"/>
    </source>
</evidence>
<evidence type="ECO:0008006" key="4">
    <source>
        <dbReference type="Google" id="ProtNLM"/>
    </source>
</evidence>
<feature type="chain" id="PRO_5007110253" description="YcnI-like domain-containing protein" evidence="1">
    <location>
        <begin position="27"/>
        <end position="209"/>
    </location>
</feature>
<name>A0A101XT43_9BACL</name>
<dbReference type="OrthoDB" id="9882444at2"/>
<dbReference type="RefSeq" id="WP_067712060.1">
    <property type="nucleotide sequence ID" value="NZ_LPVJ01000008.1"/>
</dbReference>
<evidence type="ECO:0000313" key="2">
    <source>
        <dbReference type="EMBL" id="KUO96956.1"/>
    </source>
</evidence>
<organism evidence="2 3">
    <name type="scientific">Ferroacidibacillus organovorans</name>
    <dbReference type="NCBI Taxonomy" id="1765683"/>
    <lineage>
        <taxon>Bacteria</taxon>
        <taxon>Bacillati</taxon>
        <taxon>Bacillota</taxon>
        <taxon>Bacilli</taxon>
        <taxon>Bacillales</taxon>
        <taxon>Alicyclobacillaceae</taxon>
        <taxon>Ferroacidibacillus</taxon>
    </lineage>
</organism>
<dbReference type="Proteomes" id="UP000053557">
    <property type="component" value="Unassembled WGS sequence"/>
</dbReference>
<reference evidence="2 3" key="1">
    <citation type="submission" date="2015-12" db="EMBL/GenBank/DDBJ databases">
        <title>Draft genome sequence of Acidibacillus ferrooxidans ITV001, isolated from a chalcopyrite acid mine drainage site in Brazil.</title>
        <authorList>
            <person name="Dall'Agnol H."/>
            <person name="Nancucheo I."/>
            <person name="Johnson B."/>
            <person name="Oliveira R."/>
            <person name="Leite L."/>
            <person name="Pylro V."/>
            <person name="Nunes G.L."/>
            <person name="Tzotzos G."/>
            <person name="Fernandes G.R."/>
            <person name="Dutra J."/>
            <person name="Orellana S.C."/>
            <person name="Oliveira G."/>
        </authorList>
    </citation>
    <scope>NUCLEOTIDE SEQUENCE [LARGE SCALE GENOMIC DNA]</scope>
    <source>
        <strain evidence="3">ITV01</strain>
    </source>
</reference>
<evidence type="ECO:0000313" key="3">
    <source>
        <dbReference type="Proteomes" id="UP000053557"/>
    </source>
</evidence>
<comment type="caution">
    <text evidence="2">The sequence shown here is derived from an EMBL/GenBank/DDBJ whole genome shotgun (WGS) entry which is preliminary data.</text>
</comment>
<dbReference type="AlphaFoldDB" id="A0A101XT43"/>
<accession>A0A101XT43</accession>
<gene>
    <name evidence="2" type="ORF">ATW55_12915</name>
</gene>
<dbReference type="EMBL" id="LPVJ01000008">
    <property type="protein sequence ID" value="KUO96956.1"/>
    <property type="molecule type" value="Genomic_DNA"/>
</dbReference>